<reference evidence="4 5" key="1">
    <citation type="journal article" date="2014" name="Genome Biol. Evol.">
        <title>Comparative genomics and transcriptomics analyses reveal divergent lifestyle features of nematode endoparasitic fungus Hirsutella minnesotensis.</title>
        <authorList>
            <person name="Lai Y."/>
            <person name="Liu K."/>
            <person name="Zhang X."/>
            <person name="Zhang X."/>
            <person name="Li K."/>
            <person name="Wang N."/>
            <person name="Shu C."/>
            <person name="Wu Y."/>
            <person name="Wang C."/>
            <person name="Bushley K.E."/>
            <person name="Xiang M."/>
            <person name="Liu X."/>
        </authorList>
    </citation>
    <scope>NUCLEOTIDE SEQUENCE [LARGE SCALE GENOMIC DNA]</scope>
    <source>
        <strain evidence="4 5">3608</strain>
    </source>
</reference>
<feature type="region of interest" description="Disordered" evidence="1">
    <location>
        <begin position="321"/>
        <end position="357"/>
    </location>
</feature>
<feature type="signal peptide" evidence="3">
    <location>
        <begin position="1"/>
        <end position="21"/>
    </location>
</feature>
<keyword evidence="2" id="KW-0472">Membrane</keyword>
<keyword evidence="2" id="KW-0812">Transmembrane</keyword>
<dbReference type="OrthoDB" id="5426678at2759"/>
<proteinExistence type="predicted"/>
<feature type="transmembrane region" description="Helical" evidence="2">
    <location>
        <begin position="235"/>
        <end position="256"/>
    </location>
</feature>
<gene>
    <name evidence="4" type="ORF">HIM_06450</name>
</gene>
<dbReference type="CDD" id="cd12087">
    <property type="entry name" value="TM_EGFR-like"/>
    <property type="match status" value="1"/>
</dbReference>
<evidence type="ECO:0000313" key="4">
    <source>
        <dbReference type="EMBL" id="KJZ74219.1"/>
    </source>
</evidence>
<keyword evidence="2" id="KW-1133">Transmembrane helix</keyword>
<protein>
    <recommendedName>
        <fullName evidence="6">LPXTG-domain-containing protein</fullName>
    </recommendedName>
</protein>
<feature type="chain" id="PRO_5002526839" description="LPXTG-domain-containing protein" evidence="3">
    <location>
        <begin position="22"/>
        <end position="512"/>
    </location>
</feature>
<accession>A0A0F8A4V1</accession>
<dbReference type="AlphaFoldDB" id="A0A0F8A4V1"/>
<evidence type="ECO:0000256" key="1">
    <source>
        <dbReference type="SAM" id="MobiDB-lite"/>
    </source>
</evidence>
<feature type="compositionally biased region" description="Polar residues" evidence="1">
    <location>
        <begin position="334"/>
        <end position="344"/>
    </location>
</feature>
<keyword evidence="5" id="KW-1185">Reference proteome</keyword>
<evidence type="ECO:0008006" key="6">
    <source>
        <dbReference type="Google" id="ProtNLM"/>
    </source>
</evidence>
<evidence type="ECO:0000256" key="2">
    <source>
        <dbReference type="SAM" id="Phobius"/>
    </source>
</evidence>
<sequence length="512" mass="55566">MKPGLALVPFPWFTFQRLTTALQVTPGSFCAAYCLDSSEGNDFLASDSNTKVAEIACNDADYLKTDRGIKFRECVDCLQTSTKFAEGESDLKWYIYNLRYAFTSCLFSVPAAPPNRTLESPCNADKACRPLKAALVNDSLQPSPQTTFDYCHAAKGAFSISNLTPCISCLRSTDGEVYLSNFMVALEAACAQTPADGQILGLNSSLFTTDAVSTIASPGSGMNQSNRSLNLSSGAIAGIVIGVVLIFVLAAGLFTFHWRREDAFDHEDHEWDAVEEYAPYPHHPNHCATVSATHDSTNKPSAFFGRPRRLFASATGYHYHEKDEDTDSKPTAVPHSSVSNSTIPTHPAYIPPGGTSTTDRPHMATVPSPPAVAHRPERSNTPDSFAVQAYLDAAEHSARLATTPASNFVDDRLQTGRKSRWPFALLSPFRLFRKSVPSGPAVEARTPMGRDEGVEMQISAPMATKQRKKNRPIPRPILVPIGPTAKKHKGGRRGNGFIEVPLGSGKSTLYGM</sequence>
<evidence type="ECO:0000256" key="3">
    <source>
        <dbReference type="SAM" id="SignalP"/>
    </source>
</evidence>
<feature type="region of interest" description="Disordered" evidence="1">
    <location>
        <begin position="462"/>
        <end position="499"/>
    </location>
</feature>
<keyword evidence="3" id="KW-0732">Signal</keyword>
<evidence type="ECO:0000313" key="5">
    <source>
        <dbReference type="Proteomes" id="UP000054481"/>
    </source>
</evidence>
<organism evidence="4 5">
    <name type="scientific">Hirsutella minnesotensis 3608</name>
    <dbReference type="NCBI Taxonomy" id="1043627"/>
    <lineage>
        <taxon>Eukaryota</taxon>
        <taxon>Fungi</taxon>
        <taxon>Dikarya</taxon>
        <taxon>Ascomycota</taxon>
        <taxon>Pezizomycotina</taxon>
        <taxon>Sordariomycetes</taxon>
        <taxon>Hypocreomycetidae</taxon>
        <taxon>Hypocreales</taxon>
        <taxon>Ophiocordycipitaceae</taxon>
        <taxon>Hirsutella</taxon>
    </lineage>
</organism>
<dbReference type="Proteomes" id="UP000054481">
    <property type="component" value="Unassembled WGS sequence"/>
</dbReference>
<name>A0A0F8A4V1_9HYPO</name>
<dbReference type="EMBL" id="KQ030528">
    <property type="protein sequence ID" value="KJZ74219.1"/>
    <property type="molecule type" value="Genomic_DNA"/>
</dbReference>